<feature type="region of interest" description="Disordered" evidence="1">
    <location>
        <begin position="267"/>
        <end position="299"/>
    </location>
</feature>
<evidence type="ECO:0000313" key="2">
    <source>
        <dbReference type="EMBL" id="KAF2255537.1"/>
    </source>
</evidence>
<organism evidence="2 3">
    <name type="scientific">Trematosphaeria pertusa</name>
    <dbReference type="NCBI Taxonomy" id="390896"/>
    <lineage>
        <taxon>Eukaryota</taxon>
        <taxon>Fungi</taxon>
        <taxon>Dikarya</taxon>
        <taxon>Ascomycota</taxon>
        <taxon>Pezizomycotina</taxon>
        <taxon>Dothideomycetes</taxon>
        <taxon>Pleosporomycetidae</taxon>
        <taxon>Pleosporales</taxon>
        <taxon>Massarineae</taxon>
        <taxon>Trematosphaeriaceae</taxon>
        <taxon>Trematosphaeria</taxon>
    </lineage>
</organism>
<dbReference type="OrthoDB" id="6133115at2759"/>
<sequence>MPPPEYWDEEDEWYSDRYTSGARHVHPPRRARDDAYGRRTTEFLAPEHHTYTTGLHRTRSQGHSPAPNVTIYNTSRMDNESSPNVRTEQRSPAPSPRLAPRGRTRRLADDWALEDELEELKLQVAKQRSRSRSVHYHRDDSPSHEYERWKLQDTERRLKETEDKLEQERREELRDELMKKRAELKYIKDRREREEEEARIKAQEDRLRKDWELKLKKEEMKRIEDQREAEDDKKRIILEEQAKLDRRAKEKEDERKRIITENTLKMEREERERKEARQRAVDAFTREQAEKEKKAKEERDRIVMEYERRKVEDEVKAKKQREELIMQLKIEEEERKRKEQEEWDRFLMKQKKKEEEEKTAKTKKEKELEEEMRKRLAHFGFQDNQIQAMIKPEDAAKLQQGMAPSNPLRLTHQPTYVKVHKEHLSVETLLYYDIPYEIDRADPNYIVILREMEPRETEILFEHTRRLRTRGSSRLLIEERHDHGKPEYAWVRRRKPSRSPSRRRSSPKRVVGIKEMFF</sequence>
<feature type="compositionally biased region" description="Low complexity" evidence="1">
    <location>
        <begin position="90"/>
        <end position="99"/>
    </location>
</feature>
<proteinExistence type="predicted"/>
<protein>
    <submittedName>
        <fullName evidence="2">Uncharacterized protein</fullName>
    </submittedName>
</protein>
<dbReference type="RefSeq" id="XP_033690541.1">
    <property type="nucleotide sequence ID" value="XM_033820186.1"/>
</dbReference>
<keyword evidence="3" id="KW-1185">Reference proteome</keyword>
<evidence type="ECO:0000256" key="1">
    <source>
        <dbReference type="SAM" id="MobiDB-lite"/>
    </source>
</evidence>
<dbReference type="GeneID" id="54573516"/>
<feature type="region of interest" description="Disordered" evidence="1">
    <location>
        <begin position="18"/>
        <end position="104"/>
    </location>
</feature>
<gene>
    <name evidence="2" type="ORF">BU26DRAFT_1643</name>
</gene>
<reference evidence="2" key="1">
    <citation type="journal article" date="2020" name="Stud. Mycol.">
        <title>101 Dothideomycetes genomes: a test case for predicting lifestyles and emergence of pathogens.</title>
        <authorList>
            <person name="Haridas S."/>
            <person name="Albert R."/>
            <person name="Binder M."/>
            <person name="Bloem J."/>
            <person name="Labutti K."/>
            <person name="Salamov A."/>
            <person name="Andreopoulos B."/>
            <person name="Baker S."/>
            <person name="Barry K."/>
            <person name="Bills G."/>
            <person name="Bluhm B."/>
            <person name="Cannon C."/>
            <person name="Castanera R."/>
            <person name="Culley D."/>
            <person name="Daum C."/>
            <person name="Ezra D."/>
            <person name="Gonzalez J."/>
            <person name="Henrissat B."/>
            <person name="Kuo A."/>
            <person name="Liang C."/>
            <person name="Lipzen A."/>
            <person name="Lutzoni F."/>
            <person name="Magnuson J."/>
            <person name="Mondo S."/>
            <person name="Nolan M."/>
            <person name="Ohm R."/>
            <person name="Pangilinan J."/>
            <person name="Park H.-J."/>
            <person name="Ramirez L."/>
            <person name="Alfaro M."/>
            <person name="Sun H."/>
            <person name="Tritt A."/>
            <person name="Yoshinaga Y."/>
            <person name="Zwiers L.-H."/>
            <person name="Turgeon B."/>
            <person name="Goodwin S."/>
            <person name="Spatafora J."/>
            <person name="Crous P."/>
            <person name="Grigoriev I."/>
        </authorList>
    </citation>
    <scope>NUCLEOTIDE SEQUENCE</scope>
    <source>
        <strain evidence="2">CBS 122368</strain>
    </source>
</reference>
<dbReference type="EMBL" id="ML987189">
    <property type="protein sequence ID" value="KAF2255537.1"/>
    <property type="molecule type" value="Genomic_DNA"/>
</dbReference>
<feature type="region of interest" description="Disordered" evidence="1">
    <location>
        <begin position="125"/>
        <end position="148"/>
    </location>
</feature>
<dbReference type="Proteomes" id="UP000800094">
    <property type="component" value="Unassembled WGS sequence"/>
</dbReference>
<feature type="compositionally biased region" description="Basic and acidic residues" evidence="1">
    <location>
        <begin position="30"/>
        <end position="50"/>
    </location>
</feature>
<name>A0A6A6IZP7_9PLEO</name>
<accession>A0A6A6IZP7</accession>
<feature type="compositionally biased region" description="Polar residues" evidence="1">
    <location>
        <begin position="70"/>
        <end position="86"/>
    </location>
</feature>
<evidence type="ECO:0000313" key="3">
    <source>
        <dbReference type="Proteomes" id="UP000800094"/>
    </source>
</evidence>
<feature type="compositionally biased region" description="Basic and acidic residues" evidence="1">
    <location>
        <begin position="136"/>
        <end position="148"/>
    </location>
</feature>
<dbReference type="AlphaFoldDB" id="A0A6A6IZP7"/>